<evidence type="ECO:0000313" key="1">
    <source>
        <dbReference type="EMBL" id="KAJ4006098.1"/>
    </source>
</evidence>
<dbReference type="EMBL" id="JAPDHF010000020">
    <property type="protein sequence ID" value="KAJ4006098.1"/>
    <property type="molecule type" value="Genomic_DNA"/>
</dbReference>
<dbReference type="Proteomes" id="UP001152130">
    <property type="component" value="Unassembled WGS sequence"/>
</dbReference>
<comment type="caution">
    <text evidence="1">The sequence shown here is derived from an EMBL/GenBank/DDBJ whole genome shotgun (WGS) entry which is preliminary data.</text>
</comment>
<name>A0A9W8PHF4_9HYPO</name>
<evidence type="ECO:0000313" key="2">
    <source>
        <dbReference type="Proteomes" id="UP001152130"/>
    </source>
</evidence>
<gene>
    <name evidence="1" type="ORF">NW766_010926</name>
</gene>
<accession>A0A9W8PHF4</accession>
<keyword evidence="2" id="KW-1185">Reference proteome</keyword>
<sequence>MTSTPVAPTTEGVIDAFEREIIDHRVSPVSHAVIFRVKYTTSTGKATTQIPEKKLQEIDEPLVLAYWTQKIADGILKILDEMKRYWVIQWAGYPADEDSITCETKDVVARKCPEAIIKWRNSLSREQLYMVQDFSIGIGGMGGIPAWALELPTIDEDDLTEAEKENLGIF</sequence>
<reference evidence="1" key="1">
    <citation type="submission" date="2022-10" db="EMBL/GenBank/DDBJ databases">
        <title>Fusarium specimens isolated from Avocado Roots.</title>
        <authorList>
            <person name="Stajich J."/>
            <person name="Roper C."/>
            <person name="Heimlech-Rivalta G."/>
        </authorList>
    </citation>
    <scope>NUCLEOTIDE SEQUENCE</scope>
    <source>
        <strain evidence="1">CF00143</strain>
    </source>
</reference>
<protein>
    <submittedName>
        <fullName evidence="1">Uncharacterized protein</fullName>
    </submittedName>
</protein>
<organism evidence="1 2">
    <name type="scientific">Fusarium irregulare</name>
    <dbReference type="NCBI Taxonomy" id="2494466"/>
    <lineage>
        <taxon>Eukaryota</taxon>
        <taxon>Fungi</taxon>
        <taxon>Dikarya</taxon>
        <taxon>Ascomycota</taxon>
        <taxon>Pezizomycotina</taxon>
        <taxon>Sordariomycetes</taxon>
        <taxon>Hypocreomycetidae</taxon>
        <taxon>Hypocreales</taxon>
        <taxon>Nectriaceae</taxon>
        <taxon>Fusarium</taxon>
        <taxon>Fusarium incarnatum-equiseti species complex</taxon>
    </lineage>
</organism>
<proteinExistence type="predicted"/>
<dbReference type="AlphaFoldDB" id="A0A9W8PHF4"/>